<accession>A0A3N4M3A9</accession>
<protein>
    <submittedName>
        <fullName evidence="1">Uncharacterized protein</fullName>
    </submittedName>
</protein>
<evidence type="ECO:0000313" key="1">
    <source>
        <dbReference type="EMBL" id="RPB29497.1"/>
    </source>
</evidence>
<dbReference type="EMBL" id="ML121527">
    <property type="protein sequence ID" value="RPB29497.1"/>
    <property type="molecule type" value="Genomic_DNA"/>
</dbReference>
<proteinExistence type="predicted"/>
<reference evidence="1 2" key="1">
    <citation type="journal article" date="2018" name="Nat. Ecol. Evol.">
        <title>Pezizomycetes genomes reveal the molecular basis of ectomycorrhizal truffle lifestyle.</title>
        <authorList>
            <person name="Murat C."/>
            <person name="Payen T."/>
            <person name="Noel B."/>
            <person name="Kuo A."/>
            <person name="Morin E."/>
            <person name="Chen J."/>
            <person name="Kohler A."/>
            <person name="Krizsan K."/>
            <person name="Balestrini R."/>
            <person name="Da Silva C."/>
            <person name="Montanini B."/>
            <person name="Hainaut M."/>
            <person name="Levati E."/>
            <person name="Barry K.W."/>
            <person name="Belfiori B."/>
            <person name="Cichocki N."/>
            <person name="Clum A."/>
            <person name="Dockter R.B."/>
            <person name="Fauchery L."/>
            <person name="Guy J."/>
            <person name="Iotti M."/>
            <person name="Le Tacon F."/>
            <person name="Lindquist E.A."/>
            <person name="Lipzen A."/>
            <person name="Malagnac F."/>
            <person name="Mello A."/>
            <person name="Molinier V."/>
            <person name="Miyauchi S."/>
            <person name="Poulain J."/>
            <person name="Riccioni C."/>
            <person name="Rubini A."/>
            <person name="Sitrit Y."/>
            <person name="Splivallo R."/>
            <person name="Traeger S."/>
            <person name="Wang M."/>
            <person name="Zifcakova L."/>
            <person name="Wipf D."/>
            <person name="Zambonelli A."/>
            <person name="Paolocci F."/>
            <person name="Nowrousian M."/>
            <person name="Ottonello S."/>
            <person name="Baldrian P."/>
            <person name="Spatafora J.W."/>
            <person name="Henrissat B."/>
            <person name="Nagy L.G."/>
            <person name="Aury J.M."/>
            <person name="Wincker P."/>
            <person name="Grigoriev I.V."/>
            <person name="Bonfante P."/>
            <person name="Martin F.M."/>
        </authorList>
    </citation>
    <scope>NUCLEOTIDE SEQUENCE [LARGE SCALE GENOMIC DNA]</scope>
    <source>
        <strain evidence="1 2">ATCC MYA-4762</strain>
    </source>
</reference>
<organism evidence="1 2">
    <name type="scientific">Terfezia boudieri ATCC MYA-4762</name>
    <dbReference type="NCBI Taxonomy" id="1051890"/>
    <lineage>
        <taxon>Eukaryota</taxon>
        <taxon>Fungi</taxon>
        <taxon>Dikarya</taxon>
        <taxon>Ascomycota</taxon>
        <taxon>Pezizomycotina</taxon>
        <taxon>Pezizomycetes</taxon>
        <taxon>Pezizales</taxon>
        <taxon>Pezizaceae</taxon>
        <taxon>Terfezia</taxon>
    </lineage>
</organism>
<evidence type="ECO:0000313" key="2">
    <source>
        <dbReference type="Proteomes" id="UP000267821"/>
    </source>
</evidence>
<dbReference type="AlphaFoldDB" id="A0A3N4M3A9"/>
<dbReference type="InParanoid" id="A0A3N4M3A9"/>
<sequence>MYATRSWAAGIHPCGKLKGDAGHTKSLGCVTVTLTEELPSHDSIVASILLHKHKQKSLQTYQANSQGILEGGGGTTPRFECSVKANNGETHIAPSPREIAKTGPNSTEKFLRSLRGIPFIRNFYKDMKCVIGIQISGSLVMAWMTPSCGSKVIPS</sequence>
<keyword evidence="2" id="KW-1185">Reference proteome</keyword>
<gene>
    <name evidence="1" type="ORF">L211DRAFT_20309</name>
</gene>
<dbReference type="Proteomes" id="UP000267821">
    <property type="component" value="Unassembled WGS sequence"/>
</dbReference>
<name>A0A3N4M3A9_9PEZI</name>